<dbReference type="RefSeq" id="WP_328964485.1">
    <property type="nucleotide sequence ID" value="NZ_CP108090.1"/>
</dbReference>
<proteinExistence type="predicted"/>
<accession>A0ABZ1TK02</accession>
<sequence length="48" mass="5537">MDLYLWWQKQNDLAALVGEERYRDPLAELLSVRCGAVRLPQAHAQSPK</sequence>
<protein>
    <submittedName>
        <fullName evidence="1">Uncharacterized protein</fullName>
    </submittedName>
</protein>
<dbReference type="EMBL" id="CP108090">
    <property type="protein sequence ID" value="WUQ16159.1"/>
    <property type="molecule type" value="Genomic_DNA"/>
</dbReference>
<name>A0ABZ1TK02_STRVG</name>
<keyword evidence="2" id="KW-1185">Reference proteome</keyword>
<organism evidence="1 2">
    <name type="scientific">Streptomyces virginiae</name>
    <name type="common">Streptomyces cinnamonensis</name>
    <dbReference type="NCBI Taxonomy" id="1961"/>
    <lineage>
        <taxon>Bacteria</taxon>
        <taxon>Bacillati</taxon>
        <taxon>Actinomycetota</taxon>
        <taxon>Actinomycetes</taxon>
        <taxon>Kitasatosporales</taxon>
        <taxon>Streptomycetaceae</taxon>
        <taxon>Streptomyces</taxon>
    </lineage>
</organism>
<gene>
    <name evidence="1" type="ORF">OG517_34710</name>
</gene>
<dbReference type="Proteomes" id="UP001432039">
    <property type="component" value="Chromosome"/>
</dbReference>
<evidence type="ECO:0000313" key="2">
    <source>
        <dbReference type="Proteomes" id="UP001432039"/>
    </source>
</evidence>
<reference evidence="1" key="1">
    <citation type="submission" date="2022-10" db="EMBL/GenBank/DDBJ databases">
        <title>The complete genomes of actinobacterial strains from the NBC collection.</title>
        <authorList>
            <person name="Joergensen T.S."/>
            <person name="Alvarez Arevalo M."/>
            <person name="Sterndorff E.B."/>
            <person name="Faurdal D."/>
            <person name="Vuksanovic O."/>
            <person name="Mourched A.-S."/>
            <person name="Charusanti P."/>
            <person name="Shaw S."/>
            <person name="Blin K."/>
            <person name="Weber T."/>
        </authorList>
    </citation>
    <scope>NUCLEOTIDE SEQUENCE</scope>
    <source>
        <strain evidence="1">NBC_00248</strain>
    </source>
</reference>
<evidence type="ECO:0000313" key="1">
    <source>
        <dbReference type="EMBL" id="WUQ16159.1"/>
    </source>
</evidence>